<dbReference type="RefSeq" id="XP_025521947.1">
    <property type="nucleotide sequence ID" value="XM_025670108.1"/>
</dbReference>
<feature type="region of interest" description="Disordered" evidence="1">
    <location>
        <begin position="95"/>
        <end position="115"/>
    </location>
</feature>
<evidence type="ECO:0000313" key="3">
    <source>
        <dbReference type="Proteomes" id="UP000249497"/>
    </source>
</evidence>
<dbReference type="AlphaFoldDB" id="A0A8T8WK13"/>
<dbReference type="Proteomes" id="UP000249497">
    <property type="component" value="Unassembled WGS sequence"/>
</dbReference>
<name>A0A8T8WK13_ASPJA</name>
<dbReference type="GeneID" id="37173800"/>
<protein>
    <submittedName>
        <fullName evidence="2">Uncharacterized protein</fullName>
    </submittedName>
</protein>
<organism evidence="2 3">
    <name type="scientific">Aspergillus japonicus CBS 114.51</name>
    <dbReference type="NCBI Taxonomy" id="1448312"/>
    <lineage>
        <taxon>Eukaryota</taxon>
        <taxon>Fungi</taxon>
        <taxon>Dikarya</taxon>
        <taxon>Ascomycota</taxon>
        <taxon>Pezizomycotina</taxon>
        <taxon>Eurotiomycetes</taxon>
        <taxon>Eurotiomycetidae</taxon>
        <taxon>Eurotiales</taxon>
        <taxon>Aspergillaceae</taxon>
        <taxon>Aspergillus</taxon>
        <taxon>Aspergillus subgen. Circumdati</taxon>
    </lineage>
</organism>
<gene>
    <name evidence="2" type="ORF">BO86DRAFT_36660</name>
</gene>
<feature type="compositionally biased region" description="Polar residues" evidence="1">
    <location>
        <begin position="54"/>
        <end position="63"/>
    </location>
</feature>
<evidence type="ECO:0000313" key="2">
    <source>
        <dbReference type="EMBL" id="RAH76053.1"/>
    </source>
</evidence>
<feature type="compositionally biased region" description="Polar residues" evidence="1">
    <location>
        <begin position="100"/>
        <end position="109"/>
    </location>
</feature>
<proteinExistence type="predicted"/>
<evidence type="ECO:0000256" key="1">
    <source>
        <dbReference type="SAM" id="MobiDB-lite"/>
    </source>
</evidence>
<dbReference type="EMBL" id="KZ824889">
    <property type="protein sequence ID" value="RAH76053.1"/>
    <property type="molecule type" value="Genomic_DNA"/>
</dbReference>
<reference evidence="2 3" key="1">
    <citation type="submission" date="2018-02" db="EMBL/GenBank/DDBJ databases">
        <title>The genomes of Aspergillus section Nigri reveals drivers in fungal speciation.</title>
        <authorList>
            <consortium name="DOE Joint Genome Institute"/>
            <person name="Vesth T.C."/>
            <person name="Nybo J."/>
            <person name="Theobald S."/>
            <person name="Brandl J."/>
            <person name="Frisvad J.C."/>
            <person name="Nielsen K.F."/>
            <person name="Lyhne E.K."/>
            <person name="Kogle M.E."/>
            <person name="Kuo A."/>
            <person name="Riley R."/>
            <person name="Clum A."/>
            <person name="Nolan M."/>
            <person name="Lipzen A."/>
            <person name="Salamov A."/>
            <person name="Henrissat B."/>
            <person name="Wiebenga A."/>
            <person name="De vries R.P."/>
            <person name="Grigoriev I.V."/>
            <person name="Mortensen U.H."/>
            <person name="Andersen M.R."/>
            <person name="Baker S.E."/>
        </authorList>
    </citation>
    <scope>NUCLEOTIDE SEQUENCE [LARGE SCALE GENOMIC DNA]</scope>
    <source>
        <strain evidence="2 3">CBS 114.51</strain>
    </source>
</reference>
<feature type="region of interest" description="Disordered" evidence="1">
    <location>
        <begin position="22"/>
        <end position="63"/>
    </location>
</feature>
<accession>A0A8T8WK13</accession>
<sequence>MAWQFFPALSSFPADHQHKKDLTHSLPFHGPHSTRQQPLWAKIVVDSRGRRRPSSSIEPRTTTTTYVRVGSEWQTYTVFRLLDKMNYNNLAHPSPRKFTSAGNTGSELGNPSKPAHVKVDIKKRESSPPPIIPSMPASFNCTVEFSVASEPMHLACAPDQTPFPTGTKSVTGNSPSLKCILSEIRMDSRKVNALQPFSLVALNILGSRTKRLLSLINCQQVAILSAQTWIVLYQTLCESQSAPAFGAIGPLACF</sequence>
<keyword evidence="3" id="KW-1185">Reference proteome</keyword>